<dbReference type="EMBL" id="AP012342">
    <property type="protein sequence ID" value="BAM06254.1"/>
    <property type="molecule type" value="Genomic_DNA"/>
</dbReference>
<proteinExistence type="predicted"/>
<dbReference type="GO" id="GO:0003677">
    <property type="term" value="F:DNA binding"/>
    <property type="evidence" value="ECO:0007669"/>
    <property type="project" value="InterPro"/>
</dbReference>
<dbReference type="Proteomes" id="UP000007382">
    <property type="component" value="Chromosome"/>
</dbReference>
<evidence type="ECO:0000313" key="2">
    <source>
        <dbReference type="EMBL" id="BAM06254.1"/>
    </source>
</evidence>
<gene>
    <name evidence="2" type="ordered locus">LFE_0538</name>
</gene>
<reference evidence="3" key="2">
    <citation type="submission" date="2012-03" db="EMBL/GenBank/DDBJ databases">
        <title>The complete genome sequence of the pioneer microbe on fresh volcanic deposit, Leptospirillum ferrooxidans strain C2-3.</title>
        <authorList>
            <person name="Fujimura R."/>
            <person name="Sato Y."/>
            <person name="Nishizawa T."/>
            <person name="Nanba K."/>
            <person name="Oshima K."/>
            <person name="Hattori M."/>
            <person name="Kamijo T."/>
            <person name="Ohta H."/>
        </authorList>
    </citation>
    <scope>NUCLEOTIDE SEQUENCE [LARGE SCALE GENOMIC DNA]</scope>
    <source>
        <strain evidence="3">C2-3</strain>
    </source>
</reference>
<name>I0ILV5_LEPFC</name>
<feature type="compositionally biased region" description="Basic and acidic residues" evidence="1">
    <location>
        <begin position="97"/>
        <end position="116"/>
    </location>
</feature>
<sequence length="122" mass="13769">MFSSMKTLSSVQEIISYFGNQSEMARRLSISPQAIQRWVSTNHLPVRRAIQIERLTEGKILFNEIIHLTGIGEVAEITTPIVPEPISTKPPEMSGVAEDRRGVLRRNSDKGRRENPRQSGNK</sequence>
<dbReference type="Pfam" id="PF14549">
    <property type="entry name" value="P22_Cro"/>
    <property type="match status" value="1"/>
</dbReference>
<keyword evidence="3" id="KW-1185">Reference proteome</keyword>
<dbReference type="Gene3D" id="1.10.260.40">
    <property type="entry name" value="lambda repressor-like DNA-binding domains"/>
    <property type="match status" value="1"/>
</dbReference>
<dbReference type="InterPro" id="IPR010982">
    <property type="entry name" value="Lambda_DNA-bd_dom_sf"/>
</dbReference>
<feature type="region of interest" description="Disordered" evidence="1">
    <location>
        <begin position="83"/>
        <end position="122"/>
    </location>
</feature>
<dbReference type="KEGG" id="lfc:LFE_0538"/>
<organism evidence="2 3">
    <name type="scientific">Leptospirillum ferrooxidans (strain C2-3)</name>
    <dbReference type="NCBI Taxonomy" id="1162668"/>
    <lineage>
        <taxon>Bacteria</taxon>
        <taxon>Pseudomonadati</taxon>
        <taxon>Nitrospirota</taxon>
        <taxon>Nitrospiria</taxon>
        <taxon>Nitrospirales</taxon>
        <taxon>Nitrospiraceae</taxon>
        <taxon>Leptospirillum</taxon>
    </lineage>
</organism>
<evidence type="ECO:0000313" key="3">
    <source>
        <dbReference type="Proteomes" id="UP000007382"/>
    </source>
</evidence>
<evidence type="ECO:0000256" key="1">
    <source>
        <dbReference type="SAM" id="MobiDB-lite"/>
    </source>
</evidence>
<dbReference type="PATRIC" id="fig|1162668.3.peg.633"/>
<dbReference type="HOGENOM" id="CLU_2023837_0_0_0"/>
<protein>
    <submittedName>
        <fullName evidence="2">Uncharacterized protein</fullName>
    </submittedName>
</protein>
<accession>I0ILV5</accession>
<dbReference type="SUPFAM" id="SSF47413">
    <property type="entry name" value="lambda repressor-like DNA-binding domains"/>
    <property type="match status" value="1"/>
</dbReference>
<dbReference type="STRING" id="1162668.LFE_0538"/>
<reference evidence="2 3" key="1">
    <citation type="journal article" date="2012" name="J. Bacteriol.">
        <title>Complete Genome Sequence of Leptospirillum ferrooxidans Strain C2-3, Isolated from a Fresh Volcanic Ash Deposit on the Island of Miyake, Japan.</title>
        <authorList>
            <person name="Fujimura R."/>
            <person name="Sato Y."/>
            <person name="Nishizawa T."/>
            <person name="Oshima K."/>
            <person name="Kim S.-W."/>
            <person name="Hattori M."/>
            <person name="Kamijo T."/>
            <person name="Ohta H."/>
        </authorList>
    </citation>
    <scope>NUCLEOTIDE SEQUENCE [LARGE SCALE GENOMIC DNA]</scope>
    <source>
        <strain evidence="2 3">C2-3</strain>
    </source>
</reference>
<dbReference type="AlphaFoldDB" id="I0ILV5"/>